<feature type="non-terminal residue" evidence="2">
    <location>
        <position position="75"/>
    </location>
</feature>
<dbReference type="HOGENOM" id="CLU_2694898_0_0_1"/>
<feature type="region of interest" description="Disordered" evidence="1">
    <location>
        <begin position="1"/>
        <end position="75"/>
    </location>
</feature>
<evidence type="ECO:0000313" key="2">
    <source>
        <dbReference type="EMBL" id="EEC01519.1"/>
    </source>
</evidence>
<proteinExistence type="predicted"/>
<dbReference type="AlphaFoldDB" id="B7P4J7"/>
<dbReference type="EMBL" id="DS635937">
    <property type="protein sequence ID" value="EEC01519.1"/>
    <property type="molecule type" value="Genomic_DNA"/>
</dbReference>
<sequence>KTSEFSNENGSPNRPGRCRETKKDRGGRRPPTRGTTTAIRPRGRAAKINVATWGPATQAGPPRRHGASSTRRATL</sequence>
<organism>
    <name type="scientific">Ixodes scapularis</name>
    <name type="common">Black-legged tick</name>
    <name type="synonym">Deer tick</name>
    <dbReference type="NCBI Taxonomy" id="6945"/>
    <lineage>
        <taxon>Eukaryota</taxon>
        <taxon>Metazoa</taxon>
        <taxon>Ecdysozoa</taxon>
        <taxon>Arthropoda</taxon>
        <taxon>Chelicerata</taxon>
        <taxon>Arachnida</taxon>
        <taxon>Acari</taxon>
        <taxon>Parasitiformes</taxon>
        <taxon>Ixodida</taxon>
        <taxon>Ixodoidea</taxon>
        <taxon>Ixodidae</taxon>
        <taxon>Ixodinae</taxon>
        <taxon>Ixodes</taxon>
    </lineage>
</organism>
<dbReference type="PaxDb" id="6945-B7P4J7"/>
<accession>B7P4J7</accession>
<evidence type="ECO:0000256" key="1">
    <source>
        <dbReference type="SAM" id="MobiDB-lite"/>
    </source>
</evidence>
<dbReference type="VEuPathDB" id="VectorBase:ISCW000264"/>
<gene>
    <name evidence="2" type="ORF">IscW_ISCW000264</name>
</gene>
<name>B7P4J7_IXOSC</name>
<feature type="non-terminal residue" evidence="2">
    <location>
        <position position="1"/>
    </location>
</feature>
<feature type="compositionally biased region" description="Polar residues" evidence="1">
    <location>
        <begin position="1"/>
        <end position="12"/>
    </location>
</feature>
<reference evidence="2" key="1">
    <citation type="submission" date="2008-03" db="EMBL/GenBank/DDBJ databases">
        <title>Annotation of Ixodes scapularis.</title>
        <authorList>
            <consortium name="Ixodes scapularis Genome Project Consortium"/>
            <person name="Caler E."/>
            <person name="Hannick L.I."/>
            <person name="Bidwell S."/>
            <person name="Joardar V."/>
            <person name="Thiagarajan M."/>
            <person name="Amedeo P."/>
            <person name="Galinsky K.J."/>
            <person name="Schobel S."/>
            <person name="Inman J."/>
            <person name="Hostetler J."/>
            <person name="Miller J."/>
            <person name="Hammond M."/>
            <person name="Megy K."/>
            <person name="Lawson D."/>
            <person name="Kodira C."/>
            <person name="Sutton G."/>
            <person name="Meyer J."/>
            <person name="Hill C.A."/>
            <person name="Birren B."/>
            <person name="Nene V."/>
            <person name="Collins F."/>
            <person name="Alarcon-Chaidez F."/>
            <person name="Wikel S."/>
            <person name="Strausberg R."/>
        </authorList>
    </citation>
    <scope>NUCLEOTIDE SEQUENCE [LARGE SCALE GENOMIC DNA]</scope>
    <source>
        <strain evidence="2">Wikel colony</strain>
    </source>
</reference>
<protein>
    <submittedName>
        <fullName evidence="2">Uncharacterized protein</fullName>
    </submittedName>
</protein>